<dbReference type="EMBL" id="AZNH01000134">
    <property type="protein sequence ID" value="KID81588.1"/>
    <property type="molecule type" value="Genomic_DNA"/>
</dbReference>
<dbReference type="InterPro" id="IPR054208">
    <property type="entry name" value="DUF6914"/>
</dbReference>
<protein>
    <submittedName>
        <fullName evidence="1">Uncharacterized protein</fullName>
    </submittedName>
</protein>
<organism evidence="1 2">
    <name type="scientific">Metarhizium guizhouense (strain ARSEF 977)</name>
    <dbReference type="NCBI Taxonomy" id="1276136"/>
    <lineage>
        <taxon>Eukaryota</taxon>
        <taxon>Fungi</taxon>
        <taxon>Dikarya</taxon>
        <taxon>Ascomycota</taxon>
        <taxon>Pezizomycotina</taxon>
        <taxon>Sordariomycetes</taxon>
        <taxon>Hypocreomycetidae</taxon>
        <taxon>Hypocreales</taxon>
        <taxon>Clavicipitaceae</taxon>
        <taxon>Metarhizium</taxon>
    </lineage>
</organism>
<keyword evidence="2" id="KW-1185">Reference proteome</keyword>
<comment type="caution">
    <text evidence="1">The sequence shown here is derived from an EMBL/GenBank/DDBJ whole genome shotgun (WGS) entry which is preliminary data.</text>
</comment>
<dbReference type="Pfam" id="PF21858">
    <property type="entry name" value="DUF6914"/>
    <property type="match status" value="1"/>
</dbReference>
<dbReference type="OrthoDB" id="2679825at2759"/>
<gene>
    <name evidence="1" type="ORF">MGU_11079</name>
</gene>
<name>A0A0B4GGL7_METGA</name>
<accession>A0A0B4GGL7</accession>
<sequence>MPSDKDRLYVALYARGGAPTMPGLEDTYHWALIVGPKTEDKRSRGARFHAREKMRLIGTGAVPESVWEYEELESTMLPTSMLLVRVMIGKVKDRNRLESLLRNIPIRPRVEGWNCVAWVKEAIETALRDKKVLGTSKNLDWDSIRDTAMWYVGQKKAAHRFDGQGEFDREKAATWDMIDGFERVP</sequence>
<dbReference type="AlphaFoldDB" id="A0A0B4GGL7"/>
<proteinExistence type="predicted"/>
<dbReference type="Proteomes" id="UP000031192">
    <property type="component" value="Unassembled WGS sequence"/>
</dbReference>
<dbReference type="HOGENOM" id="CLU_095770_2_0_1"/>
<evidence type="ECO:0000313" key="1">
    <source>
        <dbReference type="EMBL" id="KID81588.1"/>
    </source>
</evidence>
<evidence type="ECO:0000313" key="2">
    <source>
        <dbReference type="Proteomes" id="UP000031192"/>
    </source>
</evidence>
<reference evidence="1 2" key="1">
    <citation type="journal article" date="2014" name="Proc. Natl. Acad. Sci. U.S.A.">
        <title>Trajectory and genomic determinants of fungal-pathogen speciation and host adaptation.</title>
        <authorList>
            <person name="Hu X."/>
            <person name="Xiao G."/>
            <person name="Zheng P."/>
            <person name="Shang Y."/>
            <person name="Su Y."/>
            <person name="Zhang X."/>
            <person name="Liu X."/>
            <person name="Zhan S."/>
            <person name="St Leger R.J."/>
            <person name="Wang C."/>
        </authorList>
    </citation>
    <scope>NUCLEOTIDE SEQUENCE [LARGE SCALE GENOMIC DNA]</scope>
    <source>
        <strain evidence="1 2">ARSEF 977</strain>
    </source>
</reference>